<organism evidence="2 3">
    <name type="scientific">Pseudorhodoferax soli</name>
    <dbReference type="NCBI Taxonomy" id="545864"/>
    <lineage>
        <taxon>Bacteria</taxon>
        <taxon>Pseudomonadati</taxon>
        <taxon>Pseudomonadota</taxon>
        <taxon>Betaproteobacteria</taxon>
        <taxon>Burkholderiales</taxon>
        <taxon>Comamonadaceae</taxon>
    </lineage>
</organism>
<dbReference type="RefSeq" id="WP_114466033.1">
    <property type="nucleotide sequence ID" value="NZ_QPJK01000001.1"/>
</dbReference>
<dbReference type="InterPro" id="IPR007038">
    <property type="entry name" value="HupE_UreJ"/>
</dbReference>
<dbReference type="Proteomes" id="UP000252884">
    <property type="component" value="Unassembled WGS sequence"/>
</dbReference>
<keyword evidence="3" id="KW-1185">Reference proteome</keyword>
<name>A0A368YBC4_9BURK</name>
<gene>
    <name evidence="2" type="ORF">DES41_101752</name>
</gene>
<dbReference type="Pfam" id="PF04955">
    <property type="entry name" value="HupE_UreJ"/>
    <property type="match status" value="1"/>
</dbReference>
<feature type="transmembrane region" description="Helical" evidence="1">
    <location>
        <begin position="147"/>
        <end position="166"/>
    </location>
</feature>
<reference evidence="2 3" key="1">
    <citation type="submission" date="2018-07" db="EMBL/GenBank/DDBJ databases">
        <title>Genomic Encyclopedia of Type Strains, Phase IV (KMG-IV): sequencing the most valuable type-strain genomes for metagenomic binning, comparative biology and taxonomic classification.</title>
        <authorList>
            <person name="Goeker M."/>
        </authorList>
    </citation>
    <scope>NUCLEOTIDE SEQUENCE [LARGE SCALE GENOMIC DNA]</scope>
    <source>
        <strain evidence="2 3">DSM 21634</strain>
    </source>
</reference>
<feature type="transmembrane region" description="Helical" evidence="1">
    <location>
        <begin position="116"/>
        <end position="135"/>
    </location>
</feature>
<feature type="transmembrane region" description="Helical" evidence="1">
    <location>
        <begin position="34"/>
        <end position="58"/>
    </location>
</feature>
<dbReference type="AlphaFoldDB" id="A0A368YBC4"/>
<evidence type="ECO:0000313" key="2">
    <source>
        <dbReference type="EMBL" id="RCW76147.1"/>
    </source>
</evidence>
<protein>
    <submittedName>
        <fullName evidence="2">Urease accessory protein</fullName>
    </submittedName>
</protein>
<feature type="transmembrane region" description="Helical" evidence="1">
    <location>
        <begin position="178"/>
        <end position="198"/>
    </location>
</feature>
<comment type="caution">
    <text evidence="2">The sequence shown here is derived from an EMBL/GenBank/DDBJ whole genome shotgun (WGS) entry which is preliminary data.</text>
</comment>
<evidence type="ECO:0000256" key="1">
    <source>
        <dbReference type="SAM" id="Phobius"/>
    </source>
</evidence>
<feature type="transmembrane region" description="Helical" evidence="1">
    <location>
        <begin position="70"/>
        <end position="89"/>
    </location>
</feature>
<keyword evidence="1" id="KW-1133">Transmembrane helix</keyword>
<evidence type="ECO:0000313" key="3">
    <source>
        <dbReference type="Proteomes" id="UP000252884"/>
    </source>
</evidence>
<keyword evidence="1" id="KW-0472">Membrane</keyword>
<dbReference type="EMBL" id="QPJK01000001">
    <property type="protein sequence ID" value="RCW76147.1"/>
    <property type="molecule type" value="Genomic_DNA"/>
</dbReference>
<sequence length="201" mass="20531">MNWRQVARRAGAAAAAGSASAAWAHGEIKGVGAFYSGVLHPFISPAHLIALIALGLLFGQRGVLASRQAMGALVAALALGLWLSLRLHGLPEPDPLLLTLGMLLGLSVVLARPWPVWALVPLAALVGLAVGLGSAPDGVAPAQRTAALVGTWVGATLCTACLAGVVHPLHRPWARVGVRVLASWLSASALLVLTLAFARPA</sequence>
<accession>A0A368YBC4</accession>
<proteinExistence type="predicted"/>
<dbReference type="OrthoDB" id="8909461at2"/>
<keyword evidence="1" id="KW-0812">Transmembrane</keyword>